<dbReference type="OMA" id="EDCGNRE"/>
<keyword evidence="5" id="KW-1185">Reference proteome</keyword>
<feature type="signal peptide" evidence="2">
    <location>
        <begin position="1"/>
        <end position="23"/>
    </location>
</feature>
<feature type="region of interest" description="Disordered" evidence="1">
    <location>
        <begin position="180"/>
        <end position="213"/>
    </location>
</feature>
<dbReference type="GO" id="GO:0003677">
    <property type="term" value="F:DNA binding"/>
    <property type="evidence" value="ECO:0007669"/>
    <property type="project" value="InterPro"/>
</dbReference>
<dbReference type="Ensembl" id="ENSHBUT00000030382.1">
    <property type="protein sequence ID" value="ENSHBUP00000020684.1"/>
    <property type="gene ID" value="ENSHBUG00000022947.1"/>
</dbReference>
<dbReference type="STRING" id="8153.ENSHBUP00000020684"/>
<dbReference type="Pfam" id="PF01498">
    <property type="entry name" value="HTH_Tnp_Tc3_2"/>
    <property type="match status" value="1"/>
</dbReference>
<evidence type="ECO:0000256" key="2">
    <source>
        <dbReference type="SAM" id="SignalP"/>
    </source>
</evidence>
<name>A0A3Q2WG12_HAPBU</name>
<evidence type="ECO:0000313" key="5">
    <source>
        <dbReference type="Proteomes" id="UP000264840"/>
    </source>
</evidence>
<dbReference type="GO" id="GO:0006313">
    <property type="term" value="P:DNA transposition"/>
    <property type="evidence" value="ECO:0007669"/>
    <property type="project" value="InterPro"/>
</dbReference>
<feature type="chain" id="PRO_5018695037" description="Transposase Tc1-like domain-containing protein" evidence="2">
    <location>
        <begin position="24"/>
        <end position="213"/>
    </location>
</feature>
<dbReference type="InterPro" id="IPR002492">
    <property type="entry name" value="Transposase_Tc1-like"/>
</dbReference>
<sequence length="213" mass="22821">MILRHFNVVLVILFSVLFYITLAGFESYSVSPQSCSITSALKSTATQPEEDLEQILRGALMVRGRDLSDFERGVIVGARMAGVSVTKAAQLTGVSIGTVTKVTAAYKTQGKSSVSRVGNCGRQRSLGEHDARALVQFVKKNRSATLAQVTESVNAGRSHSVSARTVRRQLHREGYYKEVTVPRASATGSPEDCGNGEAEGHSDDVVTAVDQTS</sequence>
<dbReference type="InterPro" id="IPR036388">
    <property type="entry name" value="WH-like_DNA-bd_sf"/>
</dbReference>
<keyword evidence="2" id="KW-0732">Signal</keyword>
<feature type="domain" description="Transposase Tc1-like" evidence="3">
    <location>
        <begin position="132"/>
        <end position="178"/>
    </location>
</feature>
<reference evidence="4" key="2">
    <citation type="submission" date="2025-09" db="UniProtKB">
        <authorList>
            <consortium name="Ensembl"/>
        </authorList>
    </citation>
    <scope>IDENTIFICATION</scope>
</reference>
<dbReference type="Proteomes" id="UP000264840">
    <property type="component" value="Unplaced"/>
</dbReference>
<proteinExistence type="predicted"/>
<dbReference type="AlphaFoldDB" id="A0A3Q2WG12"/>
<dbReference type="GeneTree" id="ENSGT00970000193706"/>
<evidence type="ECO:0000256" key="1">
    <source>
        <dbReference type="SAM" id="MobiDB-lite"/>
    </source>
</evidence>
<accession>A0A3Q2WG12</accession>
<dbReference type="GO" id="GO:0015074">
    <property type="term" value="P:DNA integration"/>
    <property type="evidence" value="ECO:0007669"/>
    <property type="project" value="InterPro"/>
</dbReference>
<reference evidence="4" key="1">
    <citation type="submission" date="2025-08" db="UniProtKB">
        <authorList>
            <consortium name="Ensembl"/>
        </authorList>
    </citation>
    <scope>IDENTIFICATION</scope>
</reference>
<protein>
    <recommendedName>
        <fullName evidence="3">Transposase Tc1-like domain-containing protein</fullName>
    </recommendedName>
</protein>
<evidence type="ECO:0000313" key="4">
    <source>
        <dbReference type="Ensembl" id="ENSHBUP00000020684.1"/>
    </source>
</evidence>
<organism evidence="4 5">
    <name type="scientific">Haplochromis burtoni</name>
    <name type="common">Burton's mouthbrooder</name>
    <name type="synonym">Chromis burtoni</name>
    <dbReference type="NCBI Taxonomy" id="8153"/>
    <lineage>
        <taxon>Eukaryota</taxon>
        <taxon>Metazoa</taxon>
        <taxon>Chordata</taxon>
        <taxon>Craniata</taxon>
        <taxon>Vertebrata</taxon>
        <taxon>Euteleostomi</taxon>
        <taxon>Actinopterygii</taxon>
        <taxon>Neopterygii</taxon>
        <taxon>Teleostei</taxon>
        <taxon>Neoteleostei</taxon>
        <taxon>Acanthomorphata</taxon>
        <taxon>Ovalentaria</taxon>
        <taxon>Cichlomorphae</taxon>
        <taxon>Cichliformes</taxon>
        <taxon>Cichlidae</taxon>
        <taxon>African cichlids</taxon>
        <taxon>Pseudocrenilabrinae</taxon>
        <taxon>Haplochromini</taxon>
        <taxon>Haplochromis</taxon>
    </lineage>
</organism>
<dbReference type="SUPFAM" id="SSF46689">
    <property type="entry name" value="Homeodomain-like"/>
    <property type="match status" value="1"/>
</dbReference>
<dbReference type="InterPro" id="IPR009057">
    <property type="entry name" value="Homeodomain-like_sf"/>
</dbReference>
<dbReference type="Gene3D" id="1.10.10.10">
    <property type="entry name" value="Winged helix-like DNA-binding domain superfamily/Winged helix DNA-binding domain"/>
    <property type="match status" value="1"/>
</dbReference>
<evidence type="ECO:0000259" key="3">
    <source>
        <dbReference type="Pfam" id="PF01498"/>
    </source>
</evidence>